<reference evidence="1 2" key="1">
    <citation type="submission" date="2015-11" db="EMBL/GenBank/DDBJ databases">
        <title>Draft Genome Sequence of the Strain BR 10423 (Rhizobium sp.) isolated from nodules of Mimosa pudica.</title>
        <authorList>
            <person name="Barauna A.C."/>
            <person name="Zilli J.E."/>
            <person name="Simoes-Araujo J.L."/>
            <person name="Reis V.M."/>
            <person name="James E.K."/>
            <person name="Reis F.B.Jr."/>
            <person name="Rouws L.F."/>
            <person name="Passos S.R."/>
            <person name="Gois S.R."/>
        </authorList>
    </citation>
    <scope>NUCLEOTIDE SEQUENCE [LARGE SCALE GENOMIC DNA]</scope>
    <source>
        <strain evidence="1 2">BR10423</strain>
    </source>
</reference>
<protein>
    <submittedName>
        <fullName evidence="1">Pseudaminic acid biosynthesis-associated methylase</fullName>
    </submittedName>
</protein>
<evidence type="ECO:0000313" key="1">
    <source>
        <dbReference type="EMBL" id="KWV59580.1"/>
    </source>
</evidence>
<dbReference type="NCBIfam" id="TIGR03587">
    <property type="entry name" value="Pse_Me-ase"/>
    <property type="match status" value="1"/>
</dbReference>
<dbReference type="RefSeq" id="WP_062368533.1">
    <property type="nucleotide sequence ID" value="NZ_LNCD01000011.1"/>
</dbReference>
<dbReference type="GO" id="GO:0008168">
    <property type="term" value="F:methyltransferase activity"/>
    <property type="evidence" value="ECO:0007669"/>
    <property type="project" value="UniProtKB-KW"/>
</dbReference>
<dbReference type="InterPro" id="IPR020027">
    <property type="entry name" value="Pseudamin_synth-assoc_MeTrfase"/>
</dbReference>
<dbReference type="AlphaFoldDB" id="A0A109K2K5"/>
<keyword evidence="2" id="KW-1185">Reference proteome</keyword>
<sequence length="204" mass="23297">MFGSEQEEFWAGEFGNSYIDRNQGPKAVAGKTAMFAKILHHTRGVQSVRELGANIGLNILALRNLIPTAEFQAIEINGRAFEQLNSISGISAVNASLFDDINWKPVDLAFTAGVLIHLNPEMIKIAYQRLYEASKRYVLVAEYYNPKPVEVPYRGHTDRLWKRDFAGEMMDLYPDLSLVNYGFIYHRDANFPADDLTWFLMEKR</sequence>
<dbReference type="Proteomes" id="UP000068164">
    <property type="component" value="Unassembled WGS sequence"/>
</dbReference>
<dbReference type="Gene3D" id="3.40.50.150">
    <property type="entry name" value="Vaccinia Virus protein VP39"/>
    <property type="match status" value="1"/>
</dbReference>
<gene>
    <name evidence="1" type="ORF">AS026_28440</name>
</gene>
<keyword evidence="1" id="KW-0489">Methyltransferase</keyword>
<keyword evidence="1" id="KW-0808">Transferase</keyword>
<accession>A0A109K2K5</accession>
<dbReference type="GO" id="GO:0032259">
    <property type="term" value="P:methylation"/>
    <property type="evidence" value="ECO:0007669"/>
    <property type="project" value="UniProtKB-KW"/>
</dbReference>
<dbReference type="EMBL" id="LNCD01000011">
    <property type="protein sequence ID" value="KWV59580.1"/>
    <property type="molecule type" value="Genomic_DNA"/>
</dbReference>
<dbReference type="InterPro" id="IPR029063">
    <property type="entry name" value="SAM-dependent_MTases_sf"/>
</dbReference>
<evidence type="ECO:0000313" key="2">
    <source>
        <dbReference type="Proteomes" id="UP000068164"/>
    </source>
</evidence>
<comment type="caution">
    <text evidence="1">The sequence shown here is derived from an EMBL/GenBank/DDBJ whole genome shotgun (WGS) entry which is preliminary data.</text>
</comment>
<dbReference type="SUPFAM" id="SSF53335">
    <property type="entry name" value="S-adenosyl-L-methionine-dependent methyltransferases"/>
    <property type="match status" value="1"/>
</dbReference>
<organism evidence="1 2">
    <name type="scientific">Rhizobium altiplani</name>
    <dbReference type="NCBI Taxonomy" id="1864509"/>
    <lineage>
        <taxon>Bacteria</taxon>
        <taxon>Pseudomonadati</taxon>
        <taxon>Pseudomonadota</taxon>
        <taxon>Alphaproteobacteria</taxon>
        <taxon>Hyphomicrobiales</taxon>
        <taxon>Rhizobiaceae</taxon>
        <taxon>Rhizobium/Agrobacterium group</taxon>
        <taxon>Rhizobium</taxon>
    </lineage>
</organism>
<name>A0A109K2K5_9HYPH</name>
<proteinExistence type="predicted"/>